<dbReference type="EMBL" id="BPRC01000010">
    <property type="protein sequence ID" value="GJE65847.1"/>
    <property type="molecule type" value="Genomic_DNA"/>
</dbReference>
<feature type="compositionally biased region" description="Low complexity" evidence="1">
    <location>
        <begin position="59"/>
        <end position="68"/>
    </location>
</feature>
<evidence type="ECO:0000256" key="1">
    <source>
        <dbReference type="SAM" id="MobiDB-lite"/>
    </source>
</evidence>
<reference evidence="2" key="2">
    <citation type="submission" date="2021-08" db="EMBL/GenBank/DDBJ databases">
        <authorList>
            <person name="Tani A."/>
            <person name="Ola A."/>
            <person name="Ogura Y."/>
            <person name="Katsura K."/>
            <person name="Hayashi T."/>
        </authorList>
    </citation>
    <scope>NUCLEOTIDE SEQUENCE</scope>
    <source>
        <strain evidence="2">NBRC 15686</strain>
    </source>
</reference>
<gene>
    <name evidence="2" type="ORF">LNAOJCKE_3061</name>
</gene>
<evidence type="ECO:0000313" key="2">
    <source>
        <dbReference type="EMBL" id="GJE65847.1"/>
    </source>
</evidence>
<proteinExistence type="predicted"/>
<dbReference type="Proteomes" id="UP001055039">
    <property type="component" value="Unassembled WGS sequence"/>
</dbReference>
<organism evidence="2 3">
    <name type="scientific">Methylorubrum aminovorans</name>
    <dbReference type="NCBI Taxonomy" id="269069"/>
    <lineage>
        <taxon>Bacteria</taxon>
        <taxon>Pseudomonadati</taxon>
        <taxon>Pseudomonadota</taxon>
        <taxon>Alphaproteobacteria</taxon>
        <taxon>Hyphomicrobiales</taxon>
        <taxon>Methylobacteriaceae</taxon>
        <taxon>Methylorubrum</taxon>
    </lineage>
</organism>
<feature type="region of interest" description="Disordered" evidence="1">
    <location>
        <begin position="44"/>
        <end position="68"/>
    </location>
</feature>
<keyword evidence="3" id="KW-1185">Reference proteome</keyword>
<name>A0ABQ4UGA9_9HYPH</name>
<comment type="caution">
    <text evidence="2">The sequence shown here is derived from an EMBL/GenBank/DDBJ whole genome shotgun (WGS) entry which is preliminary data.</text>
</comment>
<reference evidence="2" key="1">
    <citation type="journal article" date="2021" name="Front. Microbiol.">
        <title>Comprehensive Comparative Genomics and Phenotyping of Methylobacterium Species.</title>
        <authorList>
            <person name="Alessa O."/>
            <person name="Ogura Y."/>
            <person name="Fujitani Y."/>
            <person name="Takami H."/>
            <person name="Hayashi T."/>
            <person name="Sahin N."/>
            <person name="Tani A."/>
        </authorList>
    </citation>
    <scope>NUCLEOTIDE SEQUENCE</scope>
    <source>
        <strain evidence="2">NBRC 15686</strain>
    </source>
</reference>
<dbReference type="RefSeq" id="WP_238225292.1">
    <property type="nucleotide sequence ID" value="NZ_BAAADH010000077.1"/>
</dbReference>
<protein>
    <submittedName>
        <fullName evidence="2">Uncharacterized protein</fullName>
    </submittedName>
</protein>
<evidence type="ECO:0000313" key="3">
    <source>
        <dbReference type="Proteomes" id="UP001055039"/>
    </source>
</evidence>
<accession>A0ABQ4UGA9</accession>
<sequence length="68" mass="6815">MIDSTRLLPPVSGLSTNPILFGVSEGLARLLPLPEDDTFASLRPAALGEDPAPGPAPAAPVVKAGPTA</sequence>